<dbReference type="OMA" id="TRKPKHA"/>
<dbReference type="InterPro" id="IPR001623">
    <property type="entry name" value="DnaJ_domain"/>
</dbReference>
<dbReference type="OrthoDB" id="10250354at2759"/>
<feature type="region of interest" description="Disordered" evidence="1">
    <location>
        <begin position="519"/>
        <end position="597"/>
    </location>
</feature>
<dbReference type="InterPro" id="IPR036869">
    <property type="entry name" value="J_dom_sf"/>
</dbReference>
<feature type="compositionally biased region" description="Low complexity" evidence="1">
    <location>
        <begin position="21"/>
        <end position="38"/>
    </location>
</feature>
<evidence type="ECO:0000259" key="2">
    <source>
        <dbReference type="PROSITE" id="PS50076"/>
    </source>
</evidence>
<feature type="compositionally biased region" description="Pro residues" evidence="1">
    <location>
        <begin position="259"/>
        <end position="268"/>
    </location>
</feature>
<protein>
    <recommendedName>
        <fullName evidence="2">J domain-containing protein</fullName>
    </recommendedName>
</protein>
<evidence type="ECO:0000313" key="4">
    <source>
        <dbReference type="Proteomes" id="UP000041254"/>
    </source>
</evidence>
<keyword evidence="4" id="KW-1185">Reference proteome</keyword>
<dbReference type="Pfam" id="PF00226">
    <property type="entry name" value="DnaJ"/>
    <property type="match status" value="1"/>
</dbReference>
<feature type="region of interest" description="Disordered" evidence="1">
    <location>
        <begin position="203"/>
        <end position="288"/>
    </location>
</feature>
<dbReference type="PANTHER" id="PTHR44094:SF8">
    <property type="entry name" value="DNAJ HEAT SHOCK N-TERMINAL DOMAIN-CONTAINING PROTEIN-RELATED"/>
    <property type="match status" value="1"/>
</dbReference>
<dbReference type="VEuPathDB" id="CryptoDB:Vbra_2320"/>
<dbReference type="PROSITE" id="PS00636">
    <property type="entry name" value="DNAJ_1"/>
    <property type="match status" value="1"/>
</dbReference>
<feature type="region of interest" description="Disordered" evidence="1">
    <location>
        <begin position="1"/>
        <end position="54"/>
    </location>
</feature>
<dbReference type="STRING" id="1169540.A0A0G4GNN6"/>
<sequence length="702" mass="76430">MQASGSPSASMDPPPAPPAQPSASGAAEGAPTPAGEGAPNHEIVEQRRPPGMPAELSEEDARRMFNELFSTRKPKDAIAGVASGVKSVGKGVLAGVASLVANPIMGAREEGVSGFFKGCAAGVASAVILPVTGVGVACYQIGRGIINTPECIAERTQGRKWDKKKREWVDRWYSLPEEADCVLNSSTPEEADAKLKSLSDLRSRAAKGAPPPDTSQPPPVPPGDTTEPQQGQGGQPEEPTYTETTESDSSPTKKSDEGPPSPPPPPPRDNPDAPREPRTVKDTAYYDLLGVPTTATPAEIRKQYYKLARQCHPDKNPDDPEAKEKFQALGAAYQVLGDEERRKQYDEYGKEAASRMEFMDPGLFFTMLFGSERLEPYVGTLKLAAMVDLVDKSAAEAGALPSVKAEKALEWKQTRREVDLAVKLRDRVEGYVTGDPVTWKEDIKKEAKELCEQSFGATMVEAIGWTYENRAKQFLGKEGFLGLEGRFAKWHSNVRATSNTFKLAHSGVRTLAAASKLRGQFQERVKSPQRARQEGKTEGEANEAQEGAGADRSEVPPPPPQQRQQQQQQQGQPAAAGGHETQQQQQPQQQQSEEDVPFQPTPEELKQMEETLPMFVETMWGLSVMDIESTVRQAAKKVLKDMAVDESVRRRRAEGLIEMGRVFRDASAACKEEELTAAPDAKQRIEEALLKAAAHAQEKSGR</sequence>
<dbReference type="Proteomes" id="UP000041254">
    <property type="component" value="Unassembled WGS sequence"/>
</dbReference>
<reference evidence="3 4" key="1">
    <citation type="submission" date="2014-11" db="EMBL/GenBank/DDBJ databases">
        <authorList>
            <person name="Zhu J."/>
            <person name="Qi W."/>
            <person name="Song R."/>
        </authorList>
    </citation>
    <scope>NUCLEOTIDE SEQUENCE [LARGE SCALE GENOMIC DNA]</scope>
</reference>
<dbReference type="PANTHER" id="PTHR44094">
    <property type="entry name" value="DNAJ HEAT SHOCK N-TERMINAL DOMAIN-CONTAINING PROTEIN"/>
    <property type="match status" value="1"/>
</dbReference>
<dbReference type="SUPFAM" id="SSF46565">
    <property type="entry name" value="Chaperone J-domain"/>
    <property type="match status" value="1"/>
</dbReference>
<feature type="compositionally biased region" description="Basic and acidic residues" evidence="1">
    <location>
        <begin position="521"/>
        <end position="539"/>
    </location>
</feature>
<dbReference type="CDD" id="cd06257">
    <property type="entry name" value="DnaJ"/>
    <property type="match status" value="1"/>
</dbReference>
<feature type="compositionally biased region" description="Low complexity" evidence="1">
    <location>
        <begin position="562"/>
        <end position="591"/>
    </location>
</feature>
<dbReference type="InterPro" id="IPR018253">
    <property type="entry name" value="DnaJ_domain_CS"/>
</dbReference>
<dbReference type="PROSITE" id="PS50076">
    <property type="entry name" value="DNAJ_2"/>
    <property type="match status" value="1"/>
</dbReference>
<dbReference type="SMART" id="SM00271">
    <property type="entry name" value="DnaJ"/>
    <property type="match status" value="1"/>
</dbReference>
<dbReference type="EMBL" id="CDMY01000738">
    <property type="protein sequence ID" value="CEM31897.1"/>
    <property type="molecule type" value="Genomic_DNA"/>
</dbReference>
<name>A0A0G4GNN6_VITBC</name>
<dbReference type="PRINTS" id="PR00625">
    <property type="entry name" value="JDOMAIN"/>
</dbReference>
<accession>A0A0G4GNN6</accession>
<evidence type="ECO:0000256" key="1">
    <source>
        <dbReference type="SAM" id="MobiDB-lite"/>
    </source>
</evidence>
<feature type="compositionally biased region" description="Pro residues" evidence="1">
    <location>
        <begin position="209"/>
        <end position="222"/>
    </location>
</feature>
<proteinExistence type="predicted"/>
<organism evidence="3 4">
    <name type="scientific">Vitrella brassicaformis (strain CCMP3155)</name>
    <dbReference type="NCBI Taxonomy" id="1169540"/>
    <lineage>
        <taxon>Eukaryota</taxon>
        <taxon>Sar</taxon>
        <taxon>Alveolata</taxon>
        <taxon>Colpodellida</taxon>
        <taxon>Vitrellaceae</taxon>
        <taxon>Vitrella</taxon>
    </lineage>
</organism>
<dbReference type="InParanoid" id="A0A0G4GNN6"/>
<dbReference type="Pfam" id="PF14308">
    <property type="entry name" value="DnaJ-X"/>
    <property type="match status" value="1"/>
</dbReference>
<feature type="compositionally biased region" description="Low complexity" evidence="1">
    <location>
        <begin position="1"/>
        <end position="11"/>
    </location>
</feature>
<gene>
    <name evidence="3" type="ORF">Vbra_2320</name>
</gene>
<feature type="compositionally biased region" description="Low complexity" evidence="1">
    <location>
        <begin position="223"/>
        <end position="250"/>
    </location>
</feature>
<dbReference type="FunCoup" id="A0A0G4GNN6">
    <property type="interactions" value="7"/>
</dbReference>
<feature type="domain" description="J" evidence="2">
    <location>
        <begin position="284"/>
        <end position="349"/>
    </location>
</feature>
<dbReference type="InterPro" id="IPR052423">
    <property type="entry name" value="EMIR"/>
</dbReference>
<evidence type="ECO:0000313" key="3">
    <source>
        <dbReference type="EMBL" id="CEM31897.1"/>
    </source>
</evidence>
<dbReference type="PhylomeDB" id="A0A0G4GNN6"/>
<dbReference type="InterPro" id="IPR026894">
    <property type="entry name" value="DnaJ_X"/>
</dbReference>
<dbReference type="AlphaFoldDB" id="A0A0G4GNN6"/>
<dbReference type="Gene3D" id="1.10.287.110">
    <property type="entry name" value="DnaJ domain"/>
    <property type="match status" value="1"/>
</dbReference>
<feature type="compositionally biased region" description="Basic and acidic residues" evidence="1">
    <location>
        <begin position="269"/>
        <end position="281"/>
    </location>
</feature>